<evidence type="ECO:0000313" key="11">
    <source>
        <dbReference type="EMBL" id="OAD39862.1"/>
    </source>
</evidence>
<evidence type="ECO:0000256" key="8">
    <source>
        <dbReference type="SAM" id="Phobius"/>
    </source>
</evidence>
<dbReference type="EMBL" id="CP017476">
    <property type="protein sequence ID" value="AOW11769.1"/>
    <property type="molecule type" value="Genomic_DNA"/>
</dbReference>
<dbReference type="Gene3D" id="3.90.550.10">
    <property type="entry name" value="Spore Coat Polysaccharide Biosynthesis Protein SpsA, Chain A"/>
    <property type="match status" value="1"/>
</dbReference>
<keyword evidence="3 10" id="KW-0808">Transferase</keyword>
<dbReference type="OrthoDB" id="276604at2"/>
<dbReference type="Pfam" id="PF00535">
    <property type="entry name" value="Glycos_transf_2"/>
    <property type="match status" value="1"/>
</dbReference>
<evidence type="ECO:0000256" key="4">
    <source>
        <dbReference type="ARBA" id="ARBA00022692"/>
    </source>
</evidence>
<dbReference type="PANTHER" id="PTHR48090">
    <property type="entry name" value="UNDECAPRENYL-PHOSPHATE 4-DEOXY-4-FORMAMIDO-L-ARABINOSE TRANSFERASE-RELATED"/>
    <property type="match status" value="1"/>
</dbReference>
<keyword evidence="4 8" id="KW-0812">Transmembrane</keyword>
<dbReference type="GO" id="GO:0005886">
    <property type="term" value="C:plasma membrane"/>
    <property type="evidence" value="ECO:0007669"/>
    <property type="project" value="TreeGrafter"/>
</dbReference>
<evidence type="ECO:0000256" key="1">
    <source>
        <dbReference type="ARBA" id="ARBA00022475"/>
    </source>
</evidence>
<organism evidence="10 13">
    <name type="scientific">Hydrogenophaga crassostreae</name>
    <dbReference type="NCBI Taxonomy" id="1763535"/>
    <lineage>
        <taxon>Bacteria</taxon>
        <taxon>Pseudomonadati</taxon>
        <taxon>Pseudomonadota</taxon>
        <taxon>Betaproteobacteria</taxon>
        <taxon>Burkholderiales</taxon>
        <taxon>Comamonadaceae</taxon>
        <taxon>Hydrogenophaga</taxon>
    </lineage>
</organism>
<name>A0A167GTK2_9BURK</name>
<dbReference type="PANTHER" id="PTHR48090:SF3">
    <property type="entry name" value="UNDECAPRENYL-PHOSPHATE 4-DEOXY-4-FORMAMIDO-L-ARABINOSE TRANSFERASE"/>
    <property type="match status" value="1"/>
</dbReference>
<keyword evidence="5" id="KW-0448">Lipopolysaccharide biosynthesis</keyword>
<feature type="transmembrane region" description="Helical" evidence="8">
    <location>
        <begin position="227"/>
        <end position="248"/>
    </location>
</feature>
<dbReference type="KEGG" id="hyl:LPB072_01745"/>
<keyword evidence="2" id="KW-0328">Glycosyltransferase</keyword>
<dbReference type="InterPro" id="IPR001173">
    <property type="entry name" value="Glyco_trans_2-like"/>
</dbReference>
<gene>
    <name evidence="10" type="ORF">LPB072_01745</name>
    <name evidence="11" type="ORF">LPB72_20005</name>
</gene>
<keyword evidence="1" id="KW-1003">Cell membrane</keyword>
<proteinExistence type="predicted"/>
<protein>
    <submittedName>
        <fullName evidence="11">Glycosyl transferase family 2</fullName>
    </submittedName>
    <submittedName>
        <fullName evidence="10">Glycosyltransferase</fullName>
    </submittedName>
</protein>
<evidence type="ECO:0000259" key="9">
    <source>
        <dbReference type="Pfam" id="PF00535"/>
    </source>
</evidence>
<keyword evidence="12" id="KW-1185">Reference proteome</keyword>
<evidence type="ECO:0000256" key="6">
    <source>
        <dbReference type="ARBA" id="ARBA00022989"/>
    </source>
</evidence>
<reference evidence="11 12" key="1">
    <citation type="submission" date="2016-02" db="EMBL/GenBank/DDBJ databases">
        <title>Draft genome sequence of Hydrogenophaga sp. LPB0072.</title>
        <authorList>
            <person name="Shin S.-K."/>
            <person name="Yi H."/>
        </authorList>
    </citation>
    <scope>NUCLEOTIDE SEQUENCE [LARGE SCALE GENOMIC DNA]</scope>
    <source>
        <strain evidence="11 12">LPB0072</strain>
    </source>
</reference>
<keyword evidence="6 8" id="KW-1133">Transmembrane helix</keyword>
<dbReference type="GO" id="GO:0099621">
    <property type="term" value="F:undecaprenyl-phosphate 4-deoxy-4-formamido-L-arabinose transferase activity"/>
    <property type="evidence" value="ECO:0007669"/>
    <property type="project" value="TreeGrafter"/>
</dbReference>
<reference evidence="10 13" key="2">
    <citation type="submission" date="2016-10" db="EMBL/GenBank/DDBJ databases">
        <title>Hydorgenophaga sp. LPB0072 isolated from gastropod.</title>
        <authorList>
            <person name="Kim E."/>
            <person name="Yi H."/>
        </authorList>
    </citation>
    <scope>NUCLEOTIDE SEQUENCE [LARGE SCALE GENOMIC DNA]</scope>
    <source>
        <strain evidence="10 13">LPB0072</strain>
    </source>
</reference>
<evidence type="ECO:0000313" key="10">
    <source>
        <dbReference type="EMBL" id="AOW11769.1"/>
    </source>
</evidence>
<dbReference type="AlphaFoldDB" id="A0A167GTK2"/>
<accession>A0A167GTK2</accession>
<dbReference type="SUPFAM" id="SSF53448">
    <property type="entry name" value="Nucleotide-diphospho-sugar transferases"/>
    <property type="match status" value="1"/>
</dbReference>
<evidence type="ECO:0000256" key="3">
    <source>
        <dbReference type="ARBA" id="ARBA00022679"/>
    </source>
</evidence>
<dbReference type="CDD" id="cd04187">
    <property type="entry name" value="DPM1_like_bac"/>
    <property type="match status" value="1"/>
</dbReference>
<dbReference type="GO" id="GO:0009103">
    <property type="term" value="P:lipopolysaccharide biosynthetic process"/>
    <property type="evidence" value="ECO:0007669"/>
    <property type="project" value="UniProtKB-KW"/>
</dbReference>
<sequence>MKLSIIVPVYNGASTIGPLVERLESEFLDKLSLEVVLINDGSPKDNSYEVCSAIARQKPWVVFVDLSRNFGEHNAVMAGLNHCSGDCAVIMDDDFQNPPEEVHKLLNELVKGYDVVYSRYAKKQHHPLRNLGSRFNNMIACAMLKKPRGLYLSSFKAINRFVIDEVIRYDGPYPYIDGLILRVTSRYTTVEVQHDERSQGESNYTLRKLVSLWLNMFVNFSILPLRIVGLTGFLFAGLGLLGIVYTLYSKFTEPDLPLGWASILSVVLLVSSVQLISIGVLGEYLGRLFMKINRLPQYVARETINAQKSR</sequence>
<dbReference type="InterPro" id="IPR029044">
    <property type="entry name" value="Nucleotide-diphossugar_trans"/>
</dbReference>
<evidence type="ECO:0000313" key="12">
    <source>
        <dbReference type="Proteomes" id="UP000185657"/>
    </source>
</evidence>
<evidence type="ECO:0000256" key="7">
    <source>
        <dbReference type="ARBA" id="ARBA00023136"/>
    </source>
</evidence>
<evidence type="ECO:0000313" key="13">
    <source>
        <dbReference type="Proteomes" id="UP000185680"/>
    </source>
</evidence>
<feature type="transmembrane region" description="Helical" evidence="8">
    <location>
        <begin position="260"/>
        <end position="285"/>
    </location>
</feature>
<dbReference type="STRING" id="1763535.LPB072_01745"/>
<evidence type="ECO:0000256" key="2">
    <source>
        <dbReference type="ARBA" id="ARBA00022676"/>
    </source>
</evidence>
<evidence type="ECO:0000256" key="5">
    <source>
        <dbReference type="ARBA" id="ARBA00022985"/>
    </source>
</evidence>
<dbReference type="RefSeq" id="WP_066095321.1">
    <property type="nucleotide sequence ID" value="NZ_CP017476.1"/>
</dbReference>
<dbReference type="EMBL" id="LVWD01000037">
    <property type="protein sequence ID" value="OAD39862.1"/>
    <property type="molecule type" value="Genomic_DNA"/>
</dbReference>
<dbReference type="Proteomes" id="UP000185680">
    <property type="component" value="Chromosome"/>
</dbReference>
<dbReference type="Proteomes" id="UP000185657">
    <property type="component" value="Unassembled WGS sequence"/>
</dbReference>
<keyword evidence="7 8" id="KW-0472">Membrane</keyword>
<feature type="domain" description="Glycosyltransferase 2-like" evidence="9">
    <location>
        <begin position="4"/>
        <end position="153"/>
    </location>
</feature>
<dbReference type="InterPro" id="IPR050256">
    <property type="entry name" value="Glycosyltransferase_2"/>
</dbReference>